<dbReference type="InParanoid" id="B3S4E4"/>
<dbReference type="GO" id="GO:0032044">
    <property type="term" value="C:DSIF complex"/>
    <property type="evidence" value="ECO:0000318"/>
    <property type="project" value="GO_Central"/>
</dbReference>
<dbReference type="OrthoDB" id="248751at2759"/>
<dbReference type="GO" id="GO:0006355">
    <property type="term" value="P:regulation of DNA-templated transcription"/>
    <property type="evidence" value="ECO:0007669"/>
    <property type="project" value="InterPro"/>
</dbReference>
<dbReference type="Proteomes" id="UP000009022">
    <property type="component" value="Unassembled WGS sequence"/>
</dbReference>
<dbReference type="CDD" id="cd07973">
    <property type="entry name" value="Spt4"/>
    <property type="match status" value="1"/>
</dbReference>
<proteinExistence type="inferred from homology"/>
<keyword evidence="9" id="KW-0010">Activator</keyword>
<dbReference type="GO" id="GO:0000993">
    <property type="term" value="F:RNA polymerase II complex binding"/>
    <property type="evidence" value="ECO:0000318"/>
    <property type="project" value="GO_Central"/>
</dbReference>
<evidence type="ECO:0000256" key="11">
    <source>
        <dbReference type="ARBA" id="ARBA00023242"/>
    </source>
</evidence>
<keyword evidence="8" id="KW-0805">Transcription regulation</keyword>
<dbReference type="OMA" id="FDGMIAV"/>
<evidence type="ECO:0000259" key="13">
    <source>
        <dbReference type="SMART" id="SM01389"/>
    </source>
</evidence>
<dbReference type="InterPro" id="IPR029040">
    <property type="entry name" value="RPABC4/Spt4"/>
</dbReference>
<dbReference type="GO" id="GO:0006368">
    <property type="term" value="P:transcription elongation by RNA polymerase II"/>
    <property type="evidence" value="ECO:0000318"/>
    <property type="project" value="GO_Central"/>
</dbReference>
<comment type="similarity">
    <text evidence="2 12">Belongs to the SPT4 family.</text>
</comment>
<dbReference type="STRING" id="10228.B3S4E4"/>
<evidence type="ECO:0000313" key="15">
    <source>
        <dbReference type="Proteomes" id="UP000009022"/>
    </source>
</evidence>
<comment type="subcellular location">
    <subcellularLocation>
        <location evidence="1 12">Nucleus</location>
    </subcellularLocation>
</comment>
<dbReference type="AlphaFoldDB" id="B3S4E4"/>
<reference evidence="14 15" key="1">
    <citation type="journal article" date="2008" name="Nature">
        <title>The Trichoplax genome and the nature of placozoans.</title>
        <authorList>
            <person name="Srivastava M."/>
            <person name="Begovic E."/>
            <person name="Chapman J."/>
            <person name="Putnam N.H."/>
            <person name="Hellsten U."/>
            <person name="Kawashima T."/>
            <person name="Kuo A."/>
            <person name="Mitros T."/>
            <person name="Salamov A."/>
            <person name="Carpenter M.L."/>
            <person name="Signorovitch A.Y."/>
            <person name="Moreno M.A."/>
            <person name="Kamm K."/>
            <person name="Grimwood J."/>
            <person name="Schmutz J."/>
            <person name="Shapiro H."/>
            <person name="Grigoriev I.V."/>
            <person name="Buss L.W."/>
            <person name="Schierwater B."/>
            <person name="Dellaporta S.L."/>
            <person name="Rokhsar D.S."/>
        </authorList>
    </citation>
    <scope>NUCLEOTIDE SEQUENCE [LARGE SCALE GENOMIC DNA]</scope>
    <source>
        <strain evidence="14 15">Grell-BS-1999</strain>
    </source>
</reference>
<dbReference type="SMART" id="SM01389">
    <property type="entry name" value="Spt4"/>
    <property type="match status" value="1"/>
</dbReference>
<dbReference type="EMBL" id="DS985249">
    <property type="protein sequence ID" value="EDV22624.1"/>
    <property type="molecule type" value="Genomic_DNA"/>
</dbReference>
<keyword evidence="6" id="KW-0863">Zinc-finger</keyword>
<dbReference type="CTD" id="6756204"/>
<dbReference type="PIRSF" id="PIRSF025023">
    <property type="entry name" value="Spt4"/>
    <property type="match status" value="1"/>
</dbReference>
<dbReference type="InterPro" id="IPR022800">
    <property type="entry name" value="Spt4/RpoE2_Znf"/>
</dbReference>
<accession>B3S4E4</accession>
<evidence type="ECO:0000256" key="7">
    <source>
        <dbReference type="ARBA" id="ARBA00022833"/>
    </source>
</evidence>
<evidence type="ECO:0000256" key="4">
    <source>
        <dbReference type="ARBA" id="ARBA00022491"/>
    </source>
</evidence>
<keyword evidence="11 12" id="KW-0539">Nucleus</keyword>
<comment type="function">
    <text evidence="12">Component of the DRB sensitivity-inducing factor complex (DSIF complex), which regulates transcription elongation by RNA polymerase II.</text>
</comment>
<dbReference type="HOGENOM" id="CLU_138052_3_0_1"/>
<keyword evidence="15" id="KW-1185">Reference proteome</keyword>
<dbReference type="FunFam" id="3.30.40.210:FF:000001">
    <property type="entry name" value="Transcription elongation factor SPT4"/>
    <property type="match status" value="1"/>
</dbReference>
<evidence type="ECO:0000256" key="8">
    <source>
        <dbReference type="ARBA" id="ARBA00023015"/>
    </source>
</evidence>
<dbReference type="SUPFAM" id="SSF63393">
    <property type="entry name" value="RNA polymerase subunits"/>
    <property type="match status" value="1"/>
</dbReference>
<dbReference type="InterPro" id="IPR038510">
    <property type="entry name" value="Spt4_sf"/>
</dbReference>
<evidence type="ECO:0000313" key="14">
    <source>
        <dbReference type="EMBL" id="EDV22624.1"/>
    </source>
</evidence>
<keyword evidence="10 12" id="KW-0804">Transcription</keyword>
<keyword evidence="4" id="KW-0678">Repressor</keyword>
<evidence type="ECO:0000256" key="5">
    <source>
        <dbReference type="ARBA" id="ARBA00022723"/>
    </source>
</evidence>
<evidence type="ECO:0000256" key="10">
    <source>
        <dbReference type="ARBA" id="ARBA00023163"/>
    </source>
</evidence>
<protein>
    <recommendedName>
        <fullName evidence="3 12">Transcription elongation factor SPT4</fullName>
    </recommendedName>
</protein>
<evidence type="ECO:0000256" key="3">
    <source>
        <dbReference type="ARBA" id="ARBA00020182"/>
    </source>
</evidence>
<dbReference type="GO" id="GO:0008270">
    <property type="term" value="F:zinc ion binding"/>
    <property type="evidence" value="ECO:0007669"/>
    <property type="project" value="UniProtKB-KW"/>
</dbReference>
<evidence type="ECO:0000256" key="1">
    <source>
        <dbReference type="ARBA" id="ARBA00004123"/>
    </source>
</evidence>
<evidence type="ECO:0000256" key="2">
    <source>
        <dbReference type="ARBA" id="ARBA00010464"/>
    </source>
</evidence>
<dbReference type="GO" id="GO:0140673">
    <property type="term" value="P:transcription elongation-coupled chromatin remodeling"/>
    <property type="evidence" value="ECO:0007669"/>
    <property type="project" value="InterPro"/>
</dbReference>
<dbReference type="PANTHER" id="PTHR12882:SF1">
    <property type="entry name" value="TRANSCRIPTION ELONGATION FACTOR SPT4"/>
    <property type="match status" value="1"/>
</dbReference>
<dbReference type="KEGG" id="tad:TRIADDRAFT_28457"/>
<keyword evidence="5" id="KW-0479">Metal-binding</keyword>
<dbReference type="PhylomeDB" id="B3S4E4"/>
<organism evidence="14 15">
    <name type="scientific">Trichoplax adhaerens</name>
    <name type="common">Trichoplax reptans</name>
    <dbReference type="NCBI Taxonomy" id="10228"/>
    <lineage>
        <taxon>Eukaryota</taxon>
        <taxon>Metazoa</taxon>
        <taxon>Placozoa</taxon>
        <taxon>Uniplacotomia</taxon>
        <taxon>Trichoplacea</taxon>
        <taxon>Trichoplacidae</taxon>
        <taxon>Trichoplax</taxon>
    </lineage>
</organism>
<dbReference type="RefSeq" id="XP_002115168.1">
    <property type="nucleotide sequence ID" value="XM_002115132.1"/>
</dbReference>
<keyword evidence="7" id="KW-0862">Zinc</keyword>
<dbReference type="PANTHER" id="PTHR12882">
    <property type="entry name" value="SUPPRESSOR OF TY 4"/>
    <property type="match status" value="1"/>
</dbReference>
<dbReference type="FunCoup" id="B3S4E4">
    <property type="interactions" value="1217"/>
</dbReference>
<evidence type="ECO:0000256" key="6">
    <source>
        <dbReference type="ARBA" id="ARBA00022771"/>
    </source>
</evidence>
<dbReference type="GeneID" id="6756204"/>
<dbReference type="Gene3D" id="3.30.40.210">
    <property type="match status" value="1"/>
</dbReference>
<sequence>MDGVPREVRNLRACLVCSLVKASTIDQFELDGCENCDKYLHLKGDRQSVYECTSPNFSGMISLTDPKNSWVARWQGIDSFTRGCYAISVTGRLPQHVLEELQDANITYRSRDISINSYS</sequence>
<evidence type="ECO:0000256" key="9">
    <source>
        <dbReference type="ARBA" id="ARBA00023159"/>
    </source>
</evidence>
<dbReference type="InterPro" id="IPR009287">
    <property type="entry name" value="Spt4"/>
</dbReference>
<gene>
    <name evidence="14" type="ORF">TRIADDRAFT_28457</name>
</gene>
<name>B3S4E4_TRIAD</name>
<dbReference type="Pfam" id="PF06093">
    <property type="entry name" value="Spt4"/>
    <property type="match status" value="1"/>
</dbReference>
<feature type="domain" description="Spt4/RpoE2 zinc finger" evidence="13">
    <location>
        <begin position="11"/>
        <end position="90"/>
    </location>
</feature>
<dbReference type="eggNOG" id="KOG3490">
    <property type="taxonomic scope" value="Eukaryota"/>
</dbReference>
<evidence type="ECO:0000256" key="12">
    <source>
        <dbReference type="PIRNR" id="PIRNR025023"/>
    </source>
</evidence>